<keyword evidence="3" id="KW-1185">Reference proteome</keyword>
<evidence type="ECO:0000313" key="2">
    <source>
        <dbReference type="EMBL" id="KAK5905863.1"/>
    </source>
</evidence>
<dbReference type="Proteomes" id="UP001331515">
    <property type="component" value="Unassembled WGS sequence"/>
</dbReference>
<name>A0AAN8CRG2_CHAGU</name>
<protein>
    <submittedName>
        <fullName evidence="2">Uncharacterized protein</fullName>
    </submittedName>
</protein>
<gene>
    <name evidence="2" type="ORF">CgunFtcFv8_001781</name>
</gene>
<proteinExistence type="predicted"/>
<organism evidence="2 3">
    <name type="scientific">Champsocephalus gunnari</name>
    <name type="common">Mackerel icefish</name>
    <dbReference type="NCBI Taxonomy" id="52237"/>
    <lineage>
        <taxon>Eukaryota</taxon>
        <taxon>Metazoa</taxon>
        <taxon>Chordata</taxon>
        <taxon>Craniata</taxon>
        <taxon>Vertebrata</taxon>
        <taxon>Euteleostomi</taxon>
        <taxon>Actinopterygii</taxon>
        <taxon>Neopterygii</taxon>
        <taxon>Teleostei</taxon>
        <taxon>Neoteleostei</taxon>
        <taxon>Acanthomorphata</taxon>
        <taxon>Eupercaria</taxon>
        <taxon>Perciformes</taxon>
        <taxon>Notothenioidei</taxon>
        <taxon>Channichthyidae</taxon>
        <taxon>Champsocephalus</taxon>
    </lineage>
</organism>
<comment type="caution">
    <text evidence="2">The sequence shown here is derived from an EMBL/GenBank/DDBJ whole genome shotgun (WGS) entry which is preliminary data.</text>
</comment>
<feature type="region of interest" description="Disordered" evidence="1">
    <location>
        <begin position="60"/>
        <end position="193"/>
    </location>
</feature>
<sequence>MKENHSLFYKIACDICISDTDITKTDGISQTSSRPEEELLITESLLDEVIHSIGRSFKQQSLQESRLHMPSDVDENSLSINDELQDSTEDNAVSNTSANLEKDDDTSRQNSQLEVKEMVHGDPVQDTNSDQALDESAEKREEQSGTKESEDSKVDQERAEERKTCQSIIEEDKDTVPEGGNNRSITPSGSVYEGQRLIRSASFGKARVTVLRTSL</sequence>
<evidence type="ECO:0000256" key="1">
    <source>
        <dbReference type="SAM" id="MobiDB-lite"/>
    </source>
</evidence>
<accession>A0AAN8CRG2</accession>
<evidence type="ECO:0000313" key="3">
    <source>
        <dbReference type="Proteomes" id="UP001331515"/>
    </source>
</evidence>
<feature type="compositionally biased region" description="Basic and acidic residues" evidence="1">
    <location>
        <begin position="136"/>
        <end position="164"/>
    </location>
</feature>
<dbReference type="EMBL" id="JAURVH010001530">
    <property type="protein sequence ID" value="KAK5905863.1"/>
    <property type="molecule type" value="Genomic_DNA"/>
</dbReference>
<reference evidence="2 3" key="1">
    <citation type="journal article" date="2023" name="Mol. Biol. Evol.">
        <title>Genomics of Secondarily Temperate Adaptation in the Only Non-Antarctic Icefish.</title>
        <authorList>
            <person name="Rivera-Colon A.G."/>
            <person name="Rayamajhi N."/>
            <person name="Minhas B.F."/>
            <person name="Madrigal G."/>
            <person name="Bilyk K.T."/>
            <person name="Yoon V."/>
            <person name="Hune M."/>
            <person name="Gregory S."/>
            <person name="Cheng C.H.C."/>
            <person name="Catchen J.M."/>
        </authorList>
    </citation>
    <scope>NUCLEOTIDE SEQUENCE [LARGE SCALE GENOMIC DNA]</scope>
    <source>
        <tissue evidence="2">White muscle</tissue>
    </source>
</reference>
<dbReference type="AlphaFoldDB" id="A0AAN8CRG2"/>
<feature type="compositionally biased region" description="Polar residues" evidence="1">
    <location>
        <begin position="90"/>
        <end position="99"/>
    </location>
</feature>